<dbReference type="GO" id="GO:0003677">
    <property type="term" value="F:DNA binding"/>
    <property type="evidence" value="ECO:0007669"/>
    <property type="project" value="InterPro"/>
</dbReference>
<sequence length="103" mass="11777">MATKTEEKPAEKKSTEEKKFTLAEKALAEKKPKAWKKLPTKGGPSTARDKKKNRMNKSIETDKIYIFKVLKQVHPDIEFSNKAMGIGIYIFNSQPKFLCFIGK</sequence>
<feature type="region of interest" description="Disordered" evidence="2">
    <location>
        <begin position="31"/>
        <end position="54"/>
    </location>
</feature>
<dbReference type="Proteomes" id="UP000585474">
    <property type="component" value="Unassembled WGS sequence"/>
</dbReference>
<comment type="caution">
    <text evidence="3">The sequence shown here is derived from an EMBL/GenBank/DDBJ whole genome shotgun (WGS) entry which is preliminary data.</text>
</comment>
<dbReference type="Gene3D" id="1.10.20.10">
    <property type="entry name" value="Histone, subunit A"/>
    <property type="match status" value="1"/>
</dbReference>
<evidence type="ECO:0000256" key="1">
    <source>
        <dbReference type="ARBA" id="ARBA00006846"/>
    </source>
</evidence>
<dbReference type="OrthoDB" id="10600217at2759"/>
<dbReference type="GO" id="GO:0000786">
    <property type="term" value="C:nucleosome"/>
    <property type="evidence" value="ECO:0007669"/>
    <property type="project" value="InterPro"/>
</dbReference>
<protein>
    <submittedName>
        <fullName evidence="3">Histone superfamily protein</fullName>
    </submittedName>
</protein>
<reference evidence="3 4" key="1">
    <citation type="submission" date="2019-07" db="EMBL/GenBank/DDBJ databases">
        <title>De Novo Assembly of kiwifruit Actinidia rufa.</title>
        <authorList>
            <person name="Sugita-Konishi S."/>
            <person name="Sato K."/>
            <person name="Mori E."/>
            <person name="Abe Y."/>
            <person name="Kisaki G."/>
            <person name="Hamano K."/>
            <person name="Suezawa K."/>
            <person name="Otani M."/>
            <person name="Fukuda T."/>
            <person name="Manabe T."/>
            <person name="Gomi K."/>
            <person name="Tabuchi M."/>
            <person name="Akimitsu K."/>
            <person name="Kataoka I."/>
        </authorList>
    </citation>
    <scope>NUCLEOTIDE SEQUENCE [LARGE SCALE GENOMIC DNA]</scope>
    <source>
        <strain evidence="4">cv. Fuchu</strain>
    </source>
</reference>
<dbReference type="InterPro" id="IPR009072">
    <property type="entry name" value="Histone-fold"/>
</dbReference>
<organism evidence="3 4">
    <name type="scientific">Actinidia rufa</name>
    <dbReference type="NCBI Taxonomy" id="165716"/>
    <lineage>
        <taxon>Eukaryota</taxon>
        <taxon>Viridiplantae</taxon>
        <taxon>Streptophyta</taxon>
        <taxon>Embryophyta</taxon>
        <taxon>Tracheophyta</taxon>
        <taxon>Spermatophyta</taxon>
        <taxon>Magnoliopsida</taxon>
        <taxon>eudicotyledons</taxon>
        <taxon>Gunneridae</taxon>
        <taxon>Pentapetalae</taxon>
        <taxon>asterids</taxon>
        <taxon>Ericales</taxon>
        <taxon>Actinidiaceae</taxon>
        <taxon>Actinidia</taxon>
    </lineage>
</organism>
<dbReference type="GO" id="GO:0046982">
    <property type="term" value="F:protein heterodimerization activity"/>
    <property type="evidence" value="ECO:0007669"/>
    <property type="project" value="InterPro"/>
</dbReference>
<dbReference type="InterPro" id="IPR000558">
    <property type="entry name" value="Histone_H2B"/>
</dbReference>
<dbReference type="AlphaFoldDB" id="A0A7J0EX23"/>
<dbReference type="PANTHER" id="PTHR23428">
    <property type="entry name" value="HISTONE H2B"/>
    <property type="match status" value="1"/>
</dbReference>
<keyword evidence="4" id="KW-1185">Reference proteome</keyword>
<gene>
    <name evidence="3" type="ORF">Acr_07g0012200</name>
</gene>
<dbReference type="EMBL" id="BJWL01000007">
    <property type="protein sequence ID" value="GFY91024.1"/>
    <property type="molecule type" value="Genomic_DNA"/>
</dbReference>
<proteinExistence type="inferred from homology"/>
<dbReference type="GO" id="GO:0030527">
    <property type="term" value="F:structural constituent of chromatin"/>
    <property type="evidence" value="ECO:0007669"/>
    <property type="project" value="InterPro"/>
</dbReference>
<evidence type="ECO:0000313" key="3">
    <source>
        <dbReference type="EMBL" id="GFY91024.1"/>
    </source>
</evidence>
<dbReference type="SUPFAM" id="SSF47113">
    <property type="entry name" value="Histone-fold"/>
    <property type="match status" value="1"/>
</dbReference>
<accession>A0A7J0EX23</accession>
<comment type="similarity">
    <text evidence="1">Belongs to the histone H2B family.</text>
</comment>
<evidence type="ECO:0000313" key="4">
    <source>
        <dbReference type="Proteomes" id="UP000585474"/>
    </source>
</evidence>
<evidence type="ECO:0000256" key="2">
    <source>
        <dbReference type="SAM" id="MobiDB-lite"/>
    </source>
</evidence>
<name>A0A7J0EX23_9ERIC</name>